<protein>
    <submittedName>
        <fullName evidence="1">Uncharacterized protein</fullName>
    </submittedName>
</protein>
<reference evidence="1" key="2">
    <citation type="journal article" date="2022" name="New Phytol.">
        <title>Evolutionary transition to the ectomycorrhizal habit in the genomes of a hyperdiverse lineage of mushroom-forming fungi.</title>
        <authorList>
            <person name="Looney B."/>
            <person name="Miyauchi S."/>
            <person name="Morin E."/>
            <person name="Drula E."/>
            <person name="Courty P.E."/>
            <person name="Kohler A."/>
            <person name="Kuo A."/>
            <person name="LaButti K."/>
            <person name="Pangilinan J."/>
            <person name="Lipzen A."/>
            <person name="Riley R."/>
            <person name="Andreopoulos W."/>
            <person name="He G."/>
            <person name="Johnson J."/>
            <person name="Nolan M."/>
            <person name="Tritt A."/>
            <person name="Barry K.W."/>
            <person name="Grigoriev I.V."/>
            <person name="Nagy L.G."/>
            <person name="Hibbett D."/>
            <person name="Henrissat B."/>
            <person name="Matheny P.B."/>
            <person name="Labbe J."/>
            <person name="Martin F.M."/>
        </authorList>
    </citation>
    <scope>NUCLEOTIDE SEQUENCE</scope>
    <source>
        <strain evidence="1">HHB10654</strain>
    </source>
</reference>
<organism evidence="1 2">
    <name type="scientific">Artomyces pyxidatus</name>
    <dbReference type="NCBI Taxonomy" id="48021"/>
    <lineage>
        <taxon>Eukaryota</taxon>
        <taxon>Fungi</taxon>
        <taxon>Dikarya</taxon>
        <taxon>Basidiomycota</taxon>
        <taxon>Agaricomycotina</taxon>
        <taxon>Agaricomycetes</taxon>
        <taxon>Russulales</taxon>
        <taxon>Auriscalpiaceae</taxon>
        <taxon>Artomyces</taxon>
    </lineage>
</organism>
<accession>A0ACB8TDB8</accession>
<name>A0ACB8TDB8_9AGAM</name>
<evidence type="ECO:0000313" key="1">
    <source>
        <dbReference type="EMBL" id="KAI0066143.1"/>
    </source>
</evidence>
<evidence type="ECO:0000313" key="2">
    <source>
        <dbReference type="Proteomes" id="UP000814140"/>
    </source>
</evidence>
<comment type="caution">
    <text evidence="1">The sequence shown here is derived from an EMBL/GenBank/DDBJ whole genome shotgun (WGS) entry which is preliminary data.</text>
</comment>
<gene>
    <name evidence="1" type="ORF">BV25DRAFT_1507948</name>
</gene>
<sequence>MTSSYMSSADDSSDIFSLYSYAPMTRATSVEGSDALPTPLDPCGSRYPQKQQLSGPRSMTSRKEGTLVRHYSEASDAARSRYTDRTLDIVPEVQEYMQDSMSGYGPEPYEEYFSIPVTRTDIAPRTSSLQRHRSTKELINRFESMTSESAESPPKSPSAVPAPLLPTNTPHVTQGLFTPPTKTEKKSSPLRQSFRNLISVFKKGKKTPKEKVDPFSTLPKLKISTADESDLLSVDPFLVHQAHPGGSHKPTSGGTGSRICASPTYALQSGALLHLVRPSPTSTTILPIWTSCHAVLHTTHILLTSPTSQGVSSTDVVSLGACTDVRSLTTTEMDPEEQALMPAMEGGDQPRVFELSFAGKDPQRFAAASVKDRAAW</sequence>
<dbReference type="EMBL" id="MU277193">
    <property type="protein sequence ID" value="KAI0066143.1"/>
    <property type="molecule type" value="Genomic_DNA"/>
</dbReference>
<dbReference type="Proteomes" id="UP000814140">
    <property type="component" value="Unassembled WGS sequence"/>
</dbReference>
<keyword evidence="2" id="KW-1185">Reference proteome</keyword>
<reference evidence="1" key="1">
    <citation type="submission" date="2021-03" db="EMBL/GenBank/DDBJ databases">
        <authorList>
            <consortium name="DOE Joint Genome Institute"/>
            <person name="Ahrendt S."/>
            <person name="Looney B.P."/>
            <person name="Miyauchi S."/>
            <person name="Morin E."/>
            <person name="Drula E."/>
            <person name="Courty P.E."/>
            <person name="Chicoki N."/>
            <person name="Fauchery L."/>
            <person name="Kohler A."/>
            <person name="Kuo A."/>
            <person name="Labutti K."/>
            <person name="Pangilinan J."/>
            <person name="Lipzen A."/>
            <person name="Riley R."/>
            <person name="Andreopoulos W."/>
            <person name="He G."/>
            <person name="Johnson J."/>
            <person name="Barry K.W."/>
            <person name="Grigoriev I.V."/>
            <person name="Nagy L."/>
            <person name="Hibbett D."/>
            <person name="Henrissat B."/>
            <person name="Matheny P.B."/>
            <person name="Labbe J."/>
            <person name="Martin F."/>
        </authorList>
    </citation>
    <scope>NUCLEOTIDE SEQUENCE</scope>
    <source>
        <strain evidence="1">HHB10654</strain>
    </source>
</reference>
<proteinExistence type="predicted"/>